<evidence type="ECO:0000313" key="3">
    <source>
        <dbReference type="Proteomes" id="UP001202180"/>
    </source>
</evidence>
<proteinExistence type="predicted"/>
<comment type="caution">
    <text evidence="2">The sequence shown here is derived from an EMBL/GenBank/DDBJ whole genome shotgun (WGS) entry which is preliminary data.</text>
</comment>
<dbReference type="PANTHER" id="PTHR48090">
    <property type="entry name" value="UNDECAPRENYL-PHOSPHATE 4-DEOXY-4-FORMAMIDO-L-ARABINOSE TRANSFERASE-RELATED"/>
    <property type="match status" value="1"/>
</dbReference>
<feature type="domain" description="Glycosyltransferase 2-like" evidence="1">
    <location>
        <begin position="4"/>
        <end position="169"/>
    </location>
</feature>
<dbReference type="InterPro" id="IPR029044">
    <property type="entry name" value="Nucleotide-diphossugar_trans"/>
</dbReference>
<dbReference type="PANTHER" id="PTHR48090:SF7">
    <property type="entry name" value="RFBJ PROTEIN"/>
    <property type="match status" value="1"/>
</dbReference>
<gene>
    <name evidence="2" type="ORF">M0L20_18875</name>
</gene>
<dbReference type="Pfam" id="PF00535">
    <property type="entry name" value="Glycos_transf_2"/>
    <property type="match status" value="1"/>
</dbReference>
<dbReference type="InterPro" id="IPR001173">
    <property type="entry name" value="Glyco_trans_2-like"/>
</dbReference>
<sequence>MKLSIIIPAYNEERTIYALLDKVLAAPLPAHIQKEIIVIDDCSIDQTGLLVQTFKDEHPDFCLQYVRHATNQGKGAALQTGIRLATGNWLIIQDADLEYDPNEYGLLLQPLLDGKADVVFGTRFVGNQPHRVLYFWHSVGNKILTLLSNVFTDLNLTDMESCYKVFKTNLIQGINLQEKRFGFEPEVTAKLARIPAIRIYEVGISYYGRTYAEGKKIGWRDGFRAIYAILKYNLFRSDRPAVNIQKHSNELSVY</sequence>
<dbReference type="EMBL" id="JALPRF010000003">
    <property type="protein sequence ID" value="MCK8493939.1"/>
    <property type="molecule type" value="Genomic_DNA"/>
</dbReference>
<reference evidence="2 3" key="1">
    <citation type="submission" date="2022-04" db="EMBL/GenBank/DDBJ databases">
        <title>Spirosoma sp. strain RP8 genome sequencing and assembly.</title>
        <authorList>
            <person name="Jung Y."/>
        </authorList>
    </citation>
    <scope>NUCLEOTIDE SEQUENCE [LARGE SCALE GENOMIC DNA]</scope>
    <source>
        <strain evidence="2 3">RP8</strain>
    </source>
</reference>
<accession>A0ABT0HP40</accession>
<name>A0ABT0HP40_9BACT</name>
<evidence type="ECO:0000313" key="2">
    <source>
        <dbReference type="EMBL" id="MCK8493939.1"/>
    </source>
</evidence>
<dbReference type="CDD" id="cd04179">
    <property type="entry name" value="DPM_DPG-synthase_like"/>
    <property type="match status" value="1"/>
</dbReference>
<dbReference type="Gene3D" id="3.90.550.10">
    <property type="entry name" value="Spore Coat Polysaccharide Biosynthesis Protein SpsA, Chain A"/>
    <property type="match status" value="1"/>
</dbReference>
<dbReference type="RefSeq" id="WP_248478558.1">
    <property type="nucleotide sequence ID" value="NZ_JALPRF010000003.1"/>
</dbReference>
<dbReference type="Proteomes" id="UP001202180">
    <property type="component" value="Unassembled WGS sequence"/>
</dbReference>
<dbReference type="SUPFAM" id="SSF53448">
    <property type="entry name" value="Nucleotide-diphospho-sugar transferases"/>
    <property type="match status" value="1"/>
</dbReference>
<keyword evidence="3" id="KW-1185">Reference proteome</keyword>
<organism evidence="2 3">
    <name type="scientific">Spirosoma liriopis</name>
    <dbReference type="NCBI Taxonomy" id="2937440"/>
    <lineage>
        <taxon>Bacteria</taxon>
        <taxon>Pseudomonadati</taxon>
        <taxon>Bacteroidota</taxon>
        <taxon>Cytophagia</taxon>
        <taxon>Cytophagales</taxon>
        <taxon>Cytophagaceae</taxon>
        <taxon>Spirosoma</taxon>
    </lineage>
</organism>
<dbReference type="InterPro" id="IPR050256">
    <property type="entry name" value="Glycosyltransferase_2"/>
</dbReference>
<evidence type="ECO:0000259" key="1">
    <source>
        <dbReference type="Pfam" id="PF00535"/>
    </source>
</evidence>
<protein>
    <submittedName>
        <fullName evidence="2">Glycosyltransferase family 2 protein</fullName>
    </submittedName>
</protein>